<dbReference type="EMBL" id="QDDR01000008">
    <property type="protein sequence ID" value="PVE46691.1"/>
    <property type="molecule type" value="Genomic_DNA"/>
</dbReference>
<sequence>MTRFASISALAAAAALSAGAVGATTIISTQGSNTLRIQQSPMGTVIRDGIGTHYVAPSTISHEPLVLRHPARDRIEEPSGLARLFMWLNPFDGFFRDRSRNRVIEDLPPEVTTRGRARAMFDDVPGENRAVDMMRSIMIRMDR</sequence>
<name>A0A2T7UQ12_9RHOB</name>
<protein>
    <submittedName>
        <fullName evidence="2">Uncharacterized protein</fullName>
    </submittedName>
</protein>
<accession>A0A2T7UQ12</accession>
<dbReference type="Proteomes" id="UP000244810">
    <property type="component" value="Unassembled WGS sequence"/>
</dbReference>
<feature type="signal peptide" evidence="1">
    <location>
        <begin position="1"/>
        <end position="20"/>
    </location>
</feature>
<proteinExistence type="predicted"/>
<keyword evidence="1" id="KW-0732">Signal</keyword>
<evidence type="ECO:0000313" key="3">
    <source>
        <dbReference type="Proteomes" id="UP000244810"/>
    </source>
</evidence>
<feature type="chain" id="PRO_5015624579" evidence="1">
    <location>
        <begin position="21"/>
        <end position="143"/>
    </location>
</feature>
<reference evidence="2 3" key="1">
    <citation type="journal article" date="2011" name="Syst. Appl. Microbiol.">
        <title>Defluviimonas denitrificans gen. nov., sp. nov., and Pararhodobacter aggregans gen. nov., sp. nov., non-phototrophic Rhodobacteraceae from the biofilter of a marine aquaculture.</title>
        <authorList>
            <person name="Foesel B.U."/>
            <person name="Drake H.L."/>
            <person name="Schramm A."/>
        </authorList>
    </citation>
    <scope>NUCLEOTIDE SEQUENCE [LARGE SCALE GENOMIC DNA]</scope>
    <source>
        <strain evidence="2 3">D1-19</strain>
    </source>
</reference>
<keyword evidence="3" id="KW-1185">Reference proteome</keyword>
<evidence type="ECO:0000313" key="2">
    <source>
        <dbReference type="EMBL" id="PVE46691.1"/>
    </source>
</evidence>
<gene>
    <name evidence="2" type="ORF">DDE23_16245</name>
</gene>
<evidence type="ECO:0000256" key="1">
    <source>
        <dbReference type="SAM" id="SignalP"/>
    </source>
</evidence>
<dbReference type="AlphaFoldDB" id="A0A2T7UQ12"/>
<comment type="caution">
    <text evidence="2">The sequence shown here is derived from an EMBL/GenBank/DDBJ whole genome shotgun (WGS) entry which is preliminary data.</text>
</comment>
<dbReference type="RefSeq" id="WP_107752971.1">
    <property type="nucleotide sequence ID" value="NZ_QBKF01000008.1"/>
</dbReference>
<organism evidence="2 3">
    <name type="scientific">Pararhodobacter aggregans</name>
    <dbReference type="NCBI Taxonomy" id="404875"/>
    <lineage>
        <taxon>Bacteria</taxon>
        <taxon>Pseudomonadati</taxon>
        <taxon>Pseudomonadota</taxon>
        <taxon>Alphaproteobacteria</taxon>
        <taxon>Rhodobacterales</taxon>
        <taxon>Paracoccaceae</taxon>
        <taxon>Pararhodobacter</taxon>
    </lineage>
</organism>